<dbReference type="RefSeq" id="WP_369454981.1">
    <property type="nucleotide sequence ID" value="NZ_JBGCUO010000001.1"/>
</dbReference>
<gene>
    <name evidence="1" type="ORF">AB5I84_06170</name>
</gene>
<accession>A0ABV4AGR7</accession>
<reference evidence="1 2" key="1">
    <citation type="submission" date="2024-07" db="EMBL/GenBank/DDBJ databases">
        <authorList>
            <person name="Ren Q."/>
        </authorList>
    </citation>
    <scope>NUCLEOTIDE SEQUENCE [LARGE SCALE GENOMIC DNA]</scope>
    <source>
        <strain evidence="1 2">REN37</strain>
    </source>
</reference>
<comment type="caution">
    <text evidence="1">The sequence shown here is derived from an EMBL/GenBank/DDBJ whole genome shotgun (WGS) entry which is preliminary data.</text>
</comment>
<dbReference type="Proteomes" id="UP001562065">
    <property type="component" value="Unassembled WGS sequence"/>
</dbReference>
<dbReference type="EMBL" id="JBGCUO010000001">
    <property type="protein sequence ID" value="MEY1661732.1"/>
    <property type="molecule type" value="Genomic_DNA"/>
</dbReference>
<evidence type="ECO:0000313" key="2">
    <source>
        <dbReference type="Proteomes" id="UP001562065"/>
    </source>
</evidence>
<name>A0ABV4AGR7_9GAMM</name>
<sequence length="109" mass="12010">MDLMWMLAIAATSSLLTLVLLAAWLTLVVRPRMAREIRGLLTEQAEKAAETIAAEVEAAVRRGIVGGVTALPTREVLQGTTRNIARTSVEIVEERLGQLFGKRRPRDED</sequence>
<protein>
    <submittedName>
        <fullName evidence="1">Uncharacterized protein</fullName>
    </submittedName>
</protein>
<proteinExistence type="predicted"/>
<evidence type="ECO:0000313" key="1">
    <source>
        <dbReference type="EMBL" id="MEY1661732.1"/>
    </source>
</evidence>
<keyword evidence="2" id="KW-1185">Reference proteome</keyword>
<organism evidence="1 2">
    <name type="scientific">Isoalcanivorax beigongshangi</name>
    <dbReference type="NCBI Taxonomy" id="3238810"/>
    <lineage>
        <taxon>Bacteria</taxon>
        <taxon>Pseudomonadati</taxon>
        <taxon>Pseudomonadota</taxon>
        <taxon>Gammaproteobacteria</taxon>
        <taxon>Oceanospirillales</taxon>
        <taxon>Alcanivoracaceae</taxon>
        <taxon>Isoalcanivorax</taxon>
    </lineage>
</organism>